<dbReference type="Proteomes" id="UP000703315">
    <property type="component" value="Unassembled WGS sequence"/>
</dbReference>
<evidence type="ECO:0000313" key="3">
    <source>
        <dbReference type="Proteomes" id="UP000703315"/>
    </source>
</evidence>
<evidence type="ECO:0000313" key="2">
    <source>
        <dbReference type="EMBL" id="HJF13696.1"/>
    </source>
</evidence>
<gene>
    <name evidence="2" type="ORF">K8V32_02685</name>
</gene>
<dbReference type="InterPro" id="IPR042070">
    <property type="entry name" value="PucR_C-HTH_sf"/>
</dbReference>
<dbReference type="Gene3D" id="1.10.10.2840">
    <property type="entry name" value="PucR C-terminal helix-turn-helix domain"/>
    <property type="match status" value="1"/>
</dbReference>
<protein>
    <submittedName>
        <fullName evidence="2">PucR family transcriptional regulator ligand-binding domain-containing protein</fullName>
    </submittedName>
</protein>
<name>A0A921FLK9_9MICC</name>
<dbReference type="PANTHER" id="PTHR33744:SF1">
    <property type="entry name" value="DNA-BINDING TRANSCRIPTIONAL ACTIVATOR ADER"/>
    <property type="match status" value="1"/>
</dbReference>
<reference evidence="2" key="2">
    <citation type="submission" date="2021-09" db="EMBL/GenBank/DDBJ databases">
        <authorList>
            <person name="Gilroy R."/>
        </authorList>
    </citation>
    <scope>NUCLEOTIDE SEQUENCE</scope>
    <source>
        <strain evidence="2">ChiHjej13B12-14962</strain>
    </source>
</reference>
<dbReference type="EMBL" id="DYXC01000031">
    <property type="protein sequence ID" value="HJF13696.1"/>
    <property type="molecule type" value="Genomic_DNA"/>
</dbReference>
<dbReference type="RefSeq" id="WP_303902478.1">
    <property type="nucleotide sequence ID" value="NZ_DYXC01000031.1"/>
</dbReference>
<proteinExistence type="predicted"/>
<reference evidence="2" key="1">
    <citation type="journal article" date="2021" name="PeerJ">
        <title>Extensive microbial diversity within the chicken gut microbiome revealed by metagenomics and culture.</title>
        <authorList>
            <person name="Gilroy R."/>
            <person name="Ravi A."/>
            <person name="Getino M."/>
            <person name="Pursley I."/>
            <person name="Horton D.L."/>
            <person name="Alikhan N.F."/>
            <person name="Baker D."/>
            <person name="Gharbi K."/>
            <person name="Hall N."/>
            <person name="Watson M."/>
            <person name="Adriaenssens E.M."/>
            <person name="Foster-Nyarko E."/>
            <person name="Jarju S."/>
            <person name="Secka A."/>
            <person name="Antonio M."/>
            <person name="Oren A."/>
            <person name="Chaudhuri R.R."/>
            <person name="La Ragione R."/>
            <person name="Hildebrand F."/>
            <person name="Pallen M.J."/>
        </authorList>
    </citation>
    <scope>NUCLEOTIDE SEQUENCE</scope>
    <source>
        <strain evidence="2">ChiHjej13B12-14962</strain>
    </source>
</reference>
<dbReference type="Pfam" id="PF07905">
    <property type="entry name" value="PucR"/>
    <property type="match status" value="1"/>
</dbReference>
<dbReference type="PANTHER" id="PTHR33744">
    <property type="entry name" value="CARBOHYDRATE DIACID REGULATOR"/>
    <property type="match status" value="1"/>
</dbReference>
<comment type="caution">
    <text evidence="2">The sequence shown here is derived from an EMBL/GenBank/DDBJ whole genome shotgun (WGS) entry which is preliminary data.</text>
</comment>
<dbReference type="InterPro" id="IPR012914">
    <property type="entry name" value="PucR_dom"/>
</dbReference>
<accession>A0A921FLK9</accession>
<organism evidence="2 3">
    <name type="scientific">Enteractinococcus helveticum</name>
    <dbReference type="NCBI Taxonomy" id="1837282"/>
    <lineage>
        <taxon>Bacteria</taxon>
        <taxon>Bacillati</taxon>
        <taxon>Actinomycetota</taxon>
        <taxon>Actinomycetes</taxon>
        <taxon>Micrococcales</taxon>
        <taxon>Micrococcaceae</taxon>
    </lineage>
</organism>
<dbReference type="InterPro" id="IPR051448">
    <property type="entry name" value="CdaR-like_regulators"/>
</dbReference>
<dbReference type="AlphaFoldDB" id="A0A921FLK9"/>
<sequence length="530" mass="58549">MFHVTVGAVLGLELFKNAPLHLISQPAEGAVDEPVRWMHILETARPEGLLPGGEFILTTATFLDSVVDEQHDGVDAANQFLDSIEATGAVAVVAEVLPERHQVIRTLKHAARNRITPIYLLQDRIRFVELTQFVHENIAAARLREVETDRRIHESFTRLSVGSASTSRIVAEATALLGCQVEWESTDQRKAGIVSASHPVVAGDEELGWLVIRDSGATDEALVRTVLERAGQAVAISVLAQRSQREMRRSTASSLFYQLRNGTELSAQEVQWRLSETFGYAPITASTWVSVVFRISGHQLTEELLNRWSGILLDILEQLGSVQKLPVFAARSEIGVVDVLAPVHAPREIEQLVKATHVRFTTQLRNRTGLVAGIANQARSAKIAAKRLQDAAQIAQAAQAYIAATGQHRPYFYAQDLGLRGLLATLQQNAQLESFVVTELAGLAAHHRSRRDFEDQLQLLESILTIDNKAALARSLHISRPALYARISRLETQLGYGLERDAEQRTATHLAVMAYRMNSDAMWTALGKRC</sequence>
<evidence type="ECO:0000259" key="1">
    <source>
        <dbReference type="Pfam" id="PF07905"/>
    </source>
</evidence>
<feature type="domain" description="Purine catabolism PurC-like" evidence="1">
    <location>
        <begin position="20"/>
        <end position="138"/>
    </location>
</feature>